<dbReference type="EMBL" id="NBIV01000252">
    <property type="protein sequence ID" value="PXF40902.1"/>
    <property type="molecule type" value="Genomic_DNA"/>
</dbReference>
<organism evidence="3 4">
    <name type="scientific">Gracilariopsis chorda</name>
    <dbReference type="NCBI Taxonomy" id="448386"/>
    <lineage>
        <taxon>Eukaryota</taxon>
        <taxon>Rhodophyta</taxon>
        <taxon>Florideophyceae</taxon>
        <taxon>Rhodymeniophycidae</taxon>
        <taxon>Gracilariales</taxon>
        <taxon>Gracilariaceae</taxon>
        <taxon>Gracilariopsis</taxon>
    </lineage>
</organism>
<gene>
    <name evidence="3" type="ORF">BWQ96_09395</name>
</gene>
<name>A0A2V3IFS6_9FLOR</name>
<evidence type="ECO:0000256" key="2">
    <source>
        <dbReference type="SAM" id="Coils"/>
    </source>
</evidence>
<comment type="similarity">
    <text evidence="1">Belongs to the CDK5RAP3 family.</text>
</comment>
<feature type="coiled-coil region" evidence="2">
    <location>
        <begin position="480"/>
        <end position="507"/>
    </location>
</feature>
<evidence type="ECO:0000313" key="3">
    <source>
        <dbReference type="EMBL" id="PXF40902.1"/>
    </source>
</evidence>
<dbReference type="OrthoDB" id="340432at2759"/>
<dbReference type="PANTHER" id="PTHR14894:SF0">
    <property type="entry name" value="CDK5 REGULATORY SUBUNIT-ASSOCIATED PROTEIN 3"/>
    <property type="match status" value="1"/>
</dbReference>
<dbReference type="GO" id="GO:0007346">
    <property type="term" value="P:regulation of mitotic cell cycle"/>
    <property type="evidence" value="ECO:0007669"/>
    <property type="project" value="TreeGrafter"/>
</dbReference>
<accession>A0A2V3IFS6</accession>
<protein>
    <submittedName>
        <fullName evidence="3">CDK5 regulatory subunit-associated protein 3</fullName>
    </submittedName>
</protein>
<dbReference type="Pfam" id="PF05600">
    <property type="entry name" value="CDK5RAP3"/>
    <property type="match status" value="1"/>
</dbReference>
<proteinExistence type="inferred from homology"/>
<evidence type="ECO:0000256" key="1">
    <source>
        <dbReference type="ARBA" id="ARBA00007478"/>
    </source>
</evidence>
<dbReference type="Proteomes" id="UP000247409">
    <property type="component" value="Unassembled WGS sequence"/>
</dbReference>
<sequence length="546" mass="60803">MAPSTADPPEQLLPIDIHYSKFLYWLVDRKRISNKWAIHLKTARTLTRTALANTPPEISTLLDIPQLTPHQNLPYFKLKSYFTALITQTPPPVPTDKDILGRYKSPVLRAWADAVSAFETSHLYLADAAQHLVHNTNNEALAIKNNTARLNRDITNYARKQTQSIRSAADAKQRFQLALKQYSLRDEHPFDFEAQLSHHLDQTVPHVLRQAVQSTAVDHFAAAVRYYQCFAHYVAHKQQHTVCDLIQRIMNADVDQLTRAVQTTSSASEIDWSAIFTVEPDNNQPPSNHQDSAQAAIDWGIEIGETGTAEAESPVSTDIVEHGTTTAQTESHAQSDDQQIDWSAAMGVVNTDQATQDKTDDADQPPQLTLTDARVRESYLNQLIELDAFLAQREKQLKQIANSEVGIVLQQAKSVPTAIKNVDVESVTQMSNAVKDAIQSINSADTRHVLALQSNPKLLQRTAKTVLEKKHAAQRTHAAIEVLRRQRDAAAVELADESAKMEHLSQETIRLKKDTESNLSSLYGGRQVNIVGDINVMFSSQIASSA</sequence>
<dbReference type="InterPro" id="IPR008491">
    <property type="entry name" value="CDK5RAP3"/>
</dbReference>
<dbReference type="STRING" id="448386.A0A2V3IFS6"/>
<dbReference type="AlphaFoldDB" id="A0A2V3IFS6"/>
<comment type="caution">
    <text evidence="3">The sequence shown here is derived from an EMBL/GenBank/DDBJ whole genome shotgun (WGS) entry which is preliminary data.</text>
</comment>
<dbReference type="PANTHER" id="PTHR14894">
    <property type="entry name" value="CDK5 REGULATORY SUBUNIT-ASSOCIATED PROTEIN 3"/>
    <property type="match status" value="1"/>
</dbReference>
<reference evidence="3 4" key="1">
    <citation type="journal article" date="2018" name="Mol. Biol. Evol.">
        <title>Analysis of the draft genome of the red seaweed Gracilariopsis chorda provides insights into genome size evolution in Rhodophyta.</title>
        <authorList>
            <person name="Lee J."/>
            <person name="Yang E.C."/>
            <person name="Graf L."/>
            <person name="Yang J.H."/>
            <person name="Qiu H."/>
            <person name="Zel Zion U."/>
            <person name="Chan C.X."/>
            <person name="Stephens T.G."/>
            <person name="Weber A.P.M."/>
            <person name="Boo G.H."/>
            <person name="Boo S.M."/>
            <person name="Kim K.M."/>
            <person name="Shin Y."/>
            <person name="Jung M."/>
            <person name="Lee S.J."/>
            <person name="Yim H.S."/>
            <person name="Lee J.H."/>
            <person name="Bhattacharya D."/>
            <person name="Yoon H.S."/>
        </authorList>
    </citation>
    <scope>NUCLEOTIDE SEQUENCE [LARGE SCALE GENOMIC DNA]</scope>
    <source>
        <strain evidence="3 4">SKKU-2015</strain>
        <tissue evidence="3">Whole body</tissue>
    </source>
</reference>
<keyword evidence="2" id="KW-0175">Coiled coil</keyword>
<evidence type="ECO:0000313" key="4">
    <source>
        <dbReference type="Proteomes" id="UP000247409"/>
    </source>
</evidence>
<keyword evidence="4" id="KW-1185">Reference proteome</keyword>
<dbReference type="GO" id="GO:0012505">
    <property type="term" value="C:endomembrane system"/>
    <property type="evidence" value="ECO:0007669"/>
    <property type="project" value="TreeGrafter"/>
</dbReference>